<protein>
    <submittedName>
        <fullName evidence="1">Uncharacterized protein</fullName>
    </submittedName>
</protein>
<keyword evidence="2" id="KW-1185">Reference proteome</keyword>
<evidence type="ECO:0000313" key="1">
    <source>
        <dbReference type="EMBL" id="CAG9328979.1"/>
    </source>
</evidence>
<sequence>MEEFLLNWATTLKGRILHWNYRKKSWPGGVWYKNDDNSWLQTLKDNYQIILIIRSQINYDSFPKQPKMKEPSLQI</sequence>
<dbReference type="EMBL" id="CAJZBQ010000047">
    <property type="protein sequence ID" value="CAG9328979.1"/>
    <property type="molecule type" value="Genomic_DNA"/>
</dbReference>
<gene>
    <name evidence="1" type="ORF">BSTOLATCC_MIC47815</name>
</gene>
<evidence type="ECO:0000313" key="2">
    <source>
        <dbReference type="Proteomes" id="UP001162131"/>
    </source>
</evidence>
<dbReference type="AlphaFoldDB" id="A0AAU9JQ07"/>
<accession>A0AAU9JQ07</accession>
<proteinExistence type="predicted"/>
<comment type="caution">
    <text evidence="1">The sequence shown here is derived from an EMBL/GenBank/DDBJ whole genome shotgun (WGS) entry which is preliminary data.</text>
</comment>
<organism evidence="1 2">
    <name type="scientific">Blepharisma stoltei</name>
    <dbReference type="NCBI Taxonomy" id="1481888"/>
    <lineage>
        <taxon>Eukaryota</taxon>
        <taxon>Sar</taxon>
        <taxon>Alveolata</taxon>
        <taxon>Ciliophora</taxon>
        <taxon>Postciliodesmatophora</taxon>
        <taxon>Heterotrichea</taxon>
        <taxon>Heterotrichida</taxon>
        <taxon>Blepharismidae</taxon>
        <taxon>Blepharisma</taxon>
    </lineage>
</organism>
<dbReference type="Proteomes" id="UP001162131">
    <property type="component" value="Unassembled WGS sequence"/>
</dbReference>
<name>A0AAU9JQ07_9CILI</name>
<reference evidence="1" key="1">
    <citation type="submission" date="2021-09" db="EMBL/GenBank/DDBJ databases">
        <authorList>
            <consortium name="AG Swart"/>
            <person name="Singh M."/>
            <person name="Singh A."/>
            <person name="Seah K."/>
            <person name="Emmerich C."/>
        </authorList>
    </citation>
    <scope>NUCLEOTIDE SEQUENCE</scope>
    <source>
        <strain evidence="1">ATCC30299</strain>
    </source>
</reference>